<reference evidence="1" key="1">
    <citation type="submission" date="2023-04" db="EMBL/GenBank/DDBJ databases">
        <title>A chromosome-level genome assembly of the parasitoid wasp Eretmocerus hayati.</title>
        <authorList>
            <person name="Zhong Y."/>
            <person name="Liu S."/>
            <person name="Liu Y."/>
        </authorList>
    </citation>
    <scope>NUCLEOTIDE SEQUENCE</scope>
    <source>
        <strain evidence="1">ZJU_SS_LIU_2023</strain>
    </source>
</reference>
<proteinExistence type="predicted"/>
<keyword evidence="2" id="KW-1185">Reference proteome</keyword>
<evidence type="ECO:0000313" key="2">
    <source>
        <dbReference type="Proteomes" id="UP001239111"/>
    </source>
</evidence>
<gene>
    <name evidence="1" type="ORF">QAD02_006220</name>
</gene>
<evidence type="ECO:0000313" key="1">
    <source>
        <dbReference type="EMBL" id="KAJ8664558.1"/>
    </source>
</evidence>
<accession>A0ACC2N0R2</accession>
<organism evidence="1 2">
    <name type="scientific">Eretmocerus hayati</name>
    <dbReference type="NCBI Taxonomy" id="131215"/>
    <lineage>
        <taxon>Eukaryota</taxon>
        <taxon>Metazoa</taxon>
        <taxon>Ecdysozoa</taxon>
        <taxon>Arthropoda</taxon>
        <taxon>Hexapoda</taxon>
        <taxon>Insecta</taxon>
        <taxon>Pterygota</taxon>
        <taxon>Neoptera</taxon>
        <taxon>Endopterygota</taxon>
        <taxon>Hymenoptera</taxon>
        <taxon>Apocrita</taxon>
        <taxon>Proctotrupomorpha</taxon>
        <taxon>Chalcidoidea</taxon>
        <taxon>Aphelinidae</taxon>
        <taxon>Aphelininae</taxon>
        <taxon>Eretmocerus</taxon>
    </lineage>
</organism>
<dbReference type="EMBL" id="CM056744">
    <property type="protein sequence ID" value="KAJ8664558.1"/>
    <property type="molecule type" value="Genomic_DNA"/>
</dbReference>
<name>A0ACC2N0R2_9HYME</name>
<comment type="caution">
    <text evidence="1">The sequence shown here is derived from an EMBL/GenBank/DDBJ whole genome shotgun (WGS) entry which is preliminary data.</text>
</comment>
<dbReference type="Proteomes" id="UP001239111">
    <property type="component" value="Chromosome 4"/>
</dbReference>
<sequence length="114" mass="13120">MDLGHQVFPIQPIVQEFIEPHIRNPIQLQHMQNMVQLVALPIFAQILRAAEPFNRILPPVNQRELEHIEYMERGMVHPDLLCDGLAHSNITIYESVIGPDWRCKYCGVGLPSDQ</sequence>
<protein>
    <submittedName>
        <fullName evidence="1">Uncharacterized protein</fullName>
    </submittedName>
</protein>